<reference evidence="10" key="2">
    <citation type="submission" date="2021-01" db="UniProtKB">
        <authorList>
            <consortium name="EnsemblMetazoa"/>
        </authorList>
    </citation>
    <scope>IDENTIFICATION</scope>
</reference>
<evidence type="ECO:0000256" key="3">
    <source>
        <dbReference type="ARBA" id="ARBA00018920"/>
    </source>
</evidence>
<feature type="region of interest" description="Disordered" evidence="9">
    <location>
        <begin position="165"/>
        <end position="204"/>
    </location>
</feature>
<dbReference type="SUPFAM" id="SSF57997">
    <property type="entry name" value="Tropomyosin"/>
    <property type="match status" value="1"/>
</dbReference>
<dbReference type="InParanoid" id="A0A7M7MYW8"/>
<protein>
    <recommendedName>
        <fullName evidence="3">Leucine zipper transcription factor-like protein 1</fullName>
    </recommendedName>
</protein>
<dbReference type="AlphaFoldDB" id="A0A7M7MYW8"/>
<dbReference type="OMA" id="QMEGTTA"/>
<feature type="compositionally biased region" description="Basic and acidic residues" evidence="9">
    <location>
        <begin position="181"/>
        <end position="202"/>
    </location>
</feature>
<keyword evidence="11" id="KW-1185">Reference proteome</keyword>
<evidence type="ECO:0000313" key="10">
    <source>
        <dbReference type="EnsemblMetazoa" id="XP_030828507"/>
    </source>
</evidence>
<evidence type="ECO:0000256" key="2">
    <source>
        <dbReference type="ARBA" id="ARBA00008868"/>
    </source>
</evidence>
<evidence type="ECO:0000256" key="9">
    <source>
        <dbReference type="SAM" id="MobiDB-lite"/>
    </source>
</evidence>
<comment type="similarity">
    <text evidence="2">Belongs to the LZTFL1 family.</text>
</comment>
<dbReference type="KEGG" id="spu:753088"/>
<evidence type="ECO:0000256" key="8">
    <source>
        <dbReference type="SAM" id="Coils"/>
    </source>
</evidence>
<sequence length="301" mass="34496">MAGELGLNDHHHTTVVNYMRFGSYKRTQNLRSVEVCFQDLKDSRLTDDTFTVDEVTDMLDGLEAVVRGEVESELINTSHTNVLLLRQLFQQAEKWHLKLQADISELENRELIEMIAKFEESNFSGSAATSKPTFELKRLDPMEAGGVQLLQNEIERLNEENNKLKDRLKQVESQATGALQDRSKLESDLRRTQDELGSERNKQPIVSADLGDVEGKMSALKSQMEQNMKLTTERADTMEGDLISSKHRLLEVQEQLEMKEKELEKKFSQTGAYKNLKSMLSKKNDQIKDLRGRLKKFEGDD</sequence>
<keyword evidence="4" id="KW-0963">Cytoplasm</keyword>
<accession>A0A7M7MYW8</accession>
<comment type="subunit">
    <text evidence="7">Self-associates. Interacts with BBS9; the interaction mediates the association of LZTL1 with the BBsome complex and regulates BBSome ciliary trafficking.</text>
</comment>
<evidence type="ECO:0000256" key="1">
    <source>
        <dbReference type="ARBA" id="ARBA00004496"/>
    </source>
</evidence>
<evidence type="ECO:0000256" key="6">
    <source>
        <dbReference type="ARBA" id="ARBA00024898"/>
    </source>
</evidence>
<feature type="coiled-coil region" evidence="8">
    <location>
        <begin position="246"/>
        <end position="300"/>
    </location>
</feature>
<comment type="function">
    <text evidence="6">Regulates ciliary localization of the BBSome complex. Together with the BBSome complex, controls SMO ciliary trafficking and contributes to the sonic hedgehog (SHH) pathway regulation. May play a role in neurite outgrowth. May have tumor suppressor function.</text>
</comment>
<dbReference type="PANTHER" id="PTHR21635">
    <property type="entry name" value="LEUCINE ZIPPER TRANSCRIPTION FACTOR LIKE"/>
    <property type="match status" value="1"/>
</dbReference>
<evidence type="ECO:0000313" key="11">
    <source>
        <dbReference type="Proteomes" id="UP000007110"/>
    </source>
</evidence>
<name>A0A7M7MYW8_STRPU</name>
<dbReference type="Gene3D" id="1.20.5.170">
    <property type="match status" value="1"/>
</dbReference>
<keyword evidence="5 8" id="KW-0175">Coiled coil</keyword>
<dbReference type="GeneID" id="753088"/>
<dbReference type="GO" id="GO:0005737">
    <property type="term" value="C:cytoplasm"/>
    <property type="evidence" value="ECO:0000318"/>
    <property type="project" value="GO_Central"/>
</dbReference>
<proteinExistence type="inferred from homology"/>
<dbReference type="CTD" id="54585"/>
<dbReference type="RefSeq" id="XP_030828507.1">
    <property type="nucleotide sequence ID" value="XM_030972647.1"/>
</dbReference>
<dbReference type="InterPro" id="IPR026157">
    <property type="entry name" value="LZTFL1"/>
</dbReference>
<evidence type="ECO:0000256" key="4">
    <source>
        <dbReference type="ARBA" id="ARBA00022490"/>
    </source>
</evidence>
<dbReference type="GO" id="GO:1903565">
    <property type="term" value="P:negative regulation of protein localization to cilium"/>
    <property type="evidence" value="ECO:0000318"/>
    <property type="project" value="GO_Central"/>
</dbReference>
<comment type="subcellular location">
    <subcellularLocation>
        <location evidence="1">Cytoplasm</location>
    </subcellularLocation>
</comment>
<reference evidence="11" key="1">
    <citation type="submission" date="2015-02" db="EMBL/GenBank/DDBJ databases">
        <title>Genome sequencing for Strongylocentrotus purpuratus.</title>
        <authorList>
            <person name="Murali S."/>
            <person name="Liu Y."/>
            <person name="Vee V."/>
            <person name="English A."/>
            <person name="Wang M."/>
            <person name="Skinner E."/>
            <person name="Han Y."/>
            <person name="Muzny D.M."/>
            <person name="Worley K.C."/>
            <person name="Gibbs R.A."/>
        </authorList>
    </citation>
    <scope>NUCLEOTIDE SEQUENCE</scope>
</reference>
<dbReference type="PANTHER" id="PTHR21635:SF0">
    <property type="entry name" value="LEUCINE ZIPPER TRANSCRIPTION FACTOR-LIKE PROTEIN 1"/>
    <property type="match status" value="1"/>
</dbReference>
<dbReference type="Proteomes" id="UP000007110">
    <property type="component" value="Unassembled WGS sequence"/>
</dbReference>
<dbReference type="EnsemblMetazoa" id="XM_030972647">
    <property type="protein sequence ID" value="XP_030828507"/>
    <property type="gene ID" value="LOC753088"/>
</dbReference>
<organism evidence="10 11">
    <name type="scientific">Strongylocentrotus purpuratus</name>
    <name type="common">Purple sea urchin</name>
    <dbReference type="NCBI Taxonomy" id="7668"/>
    <lineage>
        <taxon>Eukaryota</taxon>
        <taxon>Metazoa</taxon>
        <taxon>Echinodermata</taxon>
        <taxon>Eleutherozoa</taxon>
        <taxon>Echinozoa</taxon>
        <taxon>Echinoidea</taxon>
        <taxon>Euechinoidea</taxon>
        <taxon>Echinacea</taxon>
        <taxon>Camarodonta</taxon>
        <taxon>Echinidea</taxon>
        <taxon>Strongylocentrotidae</taxon>
        <taxon>Strongylocentrotus</taxon>
    </lineage>
</organism>
<dbReference type="OrthoDB" id="313412at2759"/>
<evidence type="ECO:0000256" key="5">
    <source>
        <dbReference type="ARBA" id="ARBA00023054"/>
    </source>
</evidence>
<dbReference type="Pfam" id="PF15294">
    <property type="entry name" value="Leu_zip"/>
    <property type="match status" value="1"/>
</dbReference>
<evidence type="ECO:0000256" key="7">
    <source>
        <dbReference type="ARBA" id="ARBA00026004"/>
    </source>
</evidence>